<dbReference type="EMBL" id="CAKXZS010000023">
    <property type="protein sequence ID" value="CAH2401980.1"/>
    <property type="molecule type" value="Genomic_DNA"/>
</dbReference>
<organism evidence="1 2">
    <name type="scientific">Mesorhizobium ventifaucium</name>
    <dbReference type="NCBI Taxonomy" id="666020"/>
    <lineage>
        <taxon>Bacteria</taxon>
        <taxon>Pseudomonadati</taxon>
        <taxon>Pseudomonadota</taxon>
        <taxon>Alphaproteobacteria</taxon>
        <taxon>Hyphomicrobiales</taxon>
        <taxon>Phyllobacteriaceae</taxon>
        <taxon>Mesorhizobium</taxon>
    </lineage>
</organism>
<proteinExistence type="predicted"/>
<evidence type="ECO:0000313" key="1">
    <source>
        <dbReference type="EMBL" id="CAH2401980.1"/>
    </source>
</evidence>
<reference evidence="1" key="1">
    <citation type="submission" date="2022-03" db="EMBL/GenBank/DDBJ databases">
        <authorList>
            <person name="Brunel B."/>
        </authorList>
    </citation>
    <scope>NUCLEOTIDE SEQUENCE</scope>
    <source>
        <strain evidence="1">STM4922sample</strain>
    </source>
</reference>
<comment type="caution">
    <text evidence="1">The sequence shown here is derived from an EMBL/GenBank/DDBJ whole genome shotgun (WGS) entry which is preliminary data.</text>
</comment>
<dbReference type="Proteomes" id="UP001152604">
    <property type="component" value="Unassembled WGS sequence"/>
</dbReference>
<keyword evidence="2" id="KW-1185">Reference proteome</keyword>
<name>A0ABM9DYV7_9HYPH</name>
<accession>A0ABM9DYV7</accession>
<sequence length="195" mass="21857">MRAAVGTGSRHPDEIRIGRVIGDERLGDVLLGVEFVAIQSGNGFAEGSAGGGRWLECGVQWHCRLRRCRQRREVDAHERIALVGVIGRAADTRGSGRRCIWLVFRPLPRRRRGEITLRHMPDTTAEKPLEKPLRVCLRHAEGQHCRDRRKGHHGCFVSEEFHGITRSGCTGSRSASLDGLAHRIMDVGRDYTDSY</sequence>
<evidence type="ECO:0000313" key="2">
    <source>
        <dbReference type="Proteomes" id="UP001152604"/>
    </source>
</evidence>
<gene>
    <name evidence="1" type="ORF">MES4922_30370</name>
</gene>
<protein>
    <submittedName>
        <fullName evidence="1">Uncharacterized protein</fullName>
    </submittedName>
</protein>